<dbReference type="AlphaFoldDB" id="A0A9Y1FKP0"/>
<reference evidence="1" key="1">
    <citation type="journal article" date="2022" name="Nat. Microbiol.">
        <title>Unique mobile elements and scalable gene flow at the prokaryote-eukaryote boundary revealed by circularized Asgard archaea genomes.</title>
        <authorList>
            <person name="Wu F."/>
            <person name="Speth D.R."/>
            <person name="Philosof A."/>
            <person name="Cremiere A."/>
            <person name="Narayanan A."/>
            <person name="Barco R.A."/>
            <person name="Connon S.A."/>
            <person name="Amend J.P."/>
            <person name="Antoshechkin I.A."/>
            <person name="Orphan V.J."/>
        </authorList>
    </citation>
    <scope>NUCLEOTIDE SEQUENCE</scope>
    <source>
        <strain evidence="1">PM71</strain>
    </source>
</reference>
<dbReference type="Proteomes" id="UP001201020">
    <property type="component" value="Chromosome"/>
</dbReference>
<gene>
    <name evidence="1" type="ORF">K9W45_11585</name>
</gene>
<sequence>MDITSLNIFELASYLAQKQSLITEYKGINYSHAIAITKSVLYFQEPESLHARMRSYSSSLLDSLLQKNILLQAPFISDKLTFVNEEFVPLFLKIQKQKEINYRNPRTREVLSFIQSEKETTRDQIIRNFILKREEVMEILNELRSSFHILMHYNGEQWKVFDVQTYLEKSFLSRSSSIQKLIFKTIRYFGPITVPQIMNILEIPGAKVATSLIELLETKKIIKGQFIENSSYESFIVTEELEFFKKFKKSKSITQKKEYSILPLSDPYLKYWKFSDFCPLEEIRKVTIFLLGFPVLSFDYQLIGAELTVKNVRISDSHEELQEELFNQIREYAENRGKKAILPELYSDKVKEQSSNFAKILLDRGYIKTNYGFIHSLNLSKSQVNEYSSQYPLNSLFPLLFDLQSQSLEKQFSNKQEILTEVKKLGLPLPRISLLNRTDRSKTDLINQLIIDKELTIGKFGYFYRGIIKTSDFSLFSKIRGKTQLGIVEQRILRIIKQKRRISTENIRNQLNLTEPLIQTSLLNLEKANEIIQTLSTNNKPIWMDAETYFKNKNIIQVASIRDAWIEILWRILNTNLPLTITQLANLTGLSNTQITIYIKDLIASRGLRSGRWIEEIKETQFTTSEIEELIYAFHQQEDTSFNEKRKFETIYIPRTDPIVILYRNELLKRFQSRNAITRPTVSEYGDIICQNGKPVALVIYRRKQRIEYIHNIETLPEFKDSNMLMHIISSIHDFRYKVKPKGKTPIYVKHVNNIPLSSPAGKEVKNLIHTMKLDVIPI</sequence>
<dbReference type="EMBL" id="CP084166">
    <property type="protein sequence ID" value="UJG40465.1"/>
    <property type="molecule type" value="Genomic_DNA"/>
</dbReference>
<proteinExistence type="predicted"/>
<name>A0A9Y1FKP0_9ARCH</name>
<organism evidence="1">
    <name type="scientific">Candidatus Heimdallarchaeum aukensis</name>
    <dbReference type="NCBI Taxonomy" id="2876573"/>
    <lineage>
        <taxon>Archaea</taxon>
        <taxon>Promethearchaeati</taxon>
        <taxon>Candidatus Heimdallarchaeota</taxon>
        <taxon>Candidatus Heimdallarchaeia (ex Rinke et al. 2021) (nom. nud.)</taxon>
        <taxon>Candidatus Heimdallarchaeales</taxon>
        <taxon>Candidatus Heimdallarchaeaceae</taxon>
        <taxon>Candidatus Heimdallarchaeum</taxon>
    </lineage>
</organism>
<evidence type="ECO:0000313" key="1">
    <source>
        <dbReference type="EMBL" id="UJG40465.1"/>
    </source>
</evidence>
<protein>
    <submittedName>
        <fullName evidence="1">Uncharacterized protein</fullName>
    </submittedName>
</protein>
<accession>A0A9Y1FKP0</accession>